<dbReference type="PROSITE" id="PS51718">
    <property type="entry name" value="G_DYNAMIN_2"/>
    <property type="match status" value="1"/>
</dbReference>
<dbReference type="Pfam" id="PF00350">
    <property type="entry name" value="Dynamin_N"/>
    <property type="match status" value="1"/>
</dbReference>
<feature type="compositionally biased region" description="Low complexity" evidence="4">
    <location>
        <begin position="683"/>
        <end position="706"/>
    </location>
</feature>
<feature type="compositionally biased region" description="Polar residues" evidence="4">
    <location>
        <begin position="707"/>
        <end position="716"/>
    </location>
</feature>
<dbReference type="InterPro" id="IPR019762">
    <property type="entry name" value="Dynamin_GTPase_CS"/>
</dbReference>
<dbReference type="InterPro" id="IPR022812">
    <property type="entry name" value="Dynamin"/>
</dbReference>
<dbReference type="GO" id="GO:0005737">
    <property type="term" value="C:cytoplasm"/>
    <property type="evidence" value="ECO:0007669"/>
    <property type="project" value="TreeGrafter"/>
</dbReference>
<evidence type="ECO:0000256" key="3">
    <source>
        <dbReference type="RuleBase" id="RU003932"/>
    </source>
</evidence>
<dbReference type="GO" id="GO:0008017">
    <property type="term" value="F:microtubule binding"/>
    <property type="evidence" value="ECO:0007669"/>
    <property type="project" value="TreeGrafter"/>
</dbReference>
<evidence type="ECO:0000313" key="6">
    <source>
        <dbReference type="EMBL" id="CAF4127460.1"/>
    </source>
</evidence>
<dbReference type="InterPro" id="IPR001401">
    <property type="entry name" value="Dynamin_GTPase"/>
</dbReference>
<dbReference type="InterPro" id="IPR030381">
    <property type="entry name" value="G_DYNAMIN_dom"/>
</dbReference>
<dbReference type="SUPFAM" id="SSF52540">
    <property type="entry name" value="P-loop containing nucleoside triphosphate hydrolases"/>
    <property type="match status" value="1"/>
</dbReference>
<proteinExistence type="inferred from homology"/>
<dbReference type="GO" id="GO:0005525">
    <property type="term" value="F:GTP binding"/>
    <property type="evidence" value="ECO:0007669"/>
    <property type="project" value="UniProtKB-KW"/>
</dbReference>
<feature type="domain" description="Dynamin-type G" evidence="5">
    <location>
        <begin position="32"/>
        <end position="301"/>
    </location>
</feature>
<dbReference type="InterPro" id="IPR000375">
    <property type="entry name" value="Dynamin_stalk"/>
</dbReference>
<protein>
    <recommendedName>
        <fullName evidence="5">Dynamin-type G domain-containing protein</fullName>
    </recommendedName>
</protein>
<accession>A0A819WJ33</accession>
<keyword evidence="2 3" id="KW-0342">GTP-binding</keyword>
<dbReference type="PANTHER" id="PTHR11566:SF173">
    <property type="entry name" value="DYNAMIN-RELATED PROTEIN 4C"/>
    <property type="match status" value="1"/>
</dbReference>
<gene>
    <name evidence="6" type="ORF">OXD698_LOCUS36829</name>
</gene>
<sequence>MASFVSVYDEKVRPLMDKIDQVRALLSANNDGINFPNVVVVGDQSSGKSTLLESLSLVELPKGSGIVTRCPLVLRLRKSIQRKVYRLHDDNKKEFLDETKLDILKYIKEETIKLAGNNKNVVGTLIELLVEDPNLRDLTVVDLPGIARNPIGDQPKDIHKQTTDLIRKFISQEGSVILCVFPANVDIATVESFTLAREYDPTGIRTIGVITKSDLAPNQDALVQQLLMSQPDVFQLTLGFIAVRNRSTDEKINLTNAHIREIEFFSNHPASSLVGWHCVGINALINRLAVLYSDRVKEIFPKLQKEVHIKLKDIREQLSKFPLDLDTPSARLAKYHELAEFYVENILKVRFSASVDGQTTSMSNTLHIKFEKYINIIRRHTEELFTDTYRKKVSTAISACIGEQLPNFLPHPVLKRLICEKLDQLWTTTDILINDCFRTVLKLLMDNNNNQYKDDILLMKLIPTFRTIVDLYLNEKKQIIHKQLHEMIRLEKHDPYTIDSFYINKTRRFQRYLAESKSNNNAEEKKSLPLKKEYDDDDDDELMFKSILNVDQAVQEMTYSVYSYWRLLTKRFMDYTALTLRAACDFDVCPGVQERLRHLPIEQYDFVDSCLAEDVFTKTKRKQLQQTKERLEKVDAILGGHNTTNFANHTFIEAISMEDDSFMTLDKLAQSITPPPPPPRPPITTTTSDTVTTMSSVPLVPKPVVSNGLQSTPVRK</sequence>
<dbReference type="SMART" id="SM00053">
    <property type="entry name" value="DYNc"/>
    <property type="match status" value="1"/>
</dbReference>
<dbReference type="PROSITE" id="PS00410">
    <property type="entry name" value="G_DYNAMIN_1"/>
    <property type="match status" value="1"/>
</dbReference>
<name>A0A819WJ33_9BILA</name>
<dbReference type="Gene3D" id="3.40.50.300">
    <property type="entry name" value="P-loop containing nucleotide triphosphate hydrolases"/>
    <property type="match status" value="1"/>
</dbReference>
<reference evidence="6" key="1">
    <citation type="submission" date="2021-02" db="EMBL/GenBank/DDBJ databases">
        <authorList>
            <person name="Nowell W R."/>
        </authorList>
    </citation>
    <scope>NUCLEOTIDE SEQUENCE</scope>
</reference>
<comment type="similarity">
    <text evidence="3">Belongs to the TRAFAC class dynamin-like GTPase superfamily. Dynamin/Fzo/YdjA family.</text>
</comment>
<dbReference type="GO" id="GO:0003924">
    <property type="term" value="F:GTPase activity"/>
    <property type="evidence" value="ECO:0007669"/>
    <property type="project" value="InterPro"/>
</dbReference>
<dbReference type="Pfam" id="PF01031">
    <property type="entry name" value="Dynamin_M"/>
    <property type="match status" value="1"/>
</dbReference>
<dbReference type="Gene3D" id="1.20.120.1240">
    <property type="entry name" value="Dynamin, middle domain"/>
    <property type="match status" value="1"/>
</dbReference>
<evidence type="ECO:0000259" key="5">
    <source>
        <dbReference type="PROSITE" id="PS51718"/>
    </source>
</evidence>
<dbReference type="GO" id="GO:0016020">
    <property type="term" value="C:membrane"/>
    <property type="evidence" value="ECO:0007669"/>
    <property type="project" value="TreeGrafter"/>
</dbReference>
<dbReference type="PRINTS" id="PR00195">
    <property type="entry name" value="DYNAMIN"/>
</dbReference>
<evidence type="ECO:0000256" key="2">
    <source>
        <dbReference type="ARBA" id="ARBA00023134"/>
    </source>
</evidence>
<dbReference type="Proteomes" id="UP000663844">
    <property type="component" value="Unassembled WGS sequence"/>
</dbReference>
<organism evidence="6 7">
    <name type="scientific">Adineta steineri</name>
    <dbReference type="NCBI Taxonomy" id="433720"/>
    <lineage>
        <taxon>Eukaryota</taxon>
        <taxon>Metazoa</taxon>
        <taxon>Spiralia</taxon>
        <taxon>Gnathifera</taxon>
        <taxon>Rotifera</taxon>
        <taxon>Eurotatoria</taxon>
        <taxon>Bdelloidea</taxon>
        <taxon>Adinetida</taxon>
        <taxon>Adinetidae</taxon>
        <taxon>Adineta</taxon>
    </lineage>
</organism>
<dbReference type="PANTHER" id="PTHR11566">
    <property type="entry name" value="DYNAMIN"/>
    <property type="match status" value="1"/>
</dbReference>
<evidence type="ECO:0000256" key="1">
    <source>
        <dbReference type="ARBA" id="ARBA00022741"/>
    </source>
</evidence>
<keyword evidence="1 3" id="KW-0547">Nucleotide-binding</keyword>
<dbReference type="InterPro" id="IPR027417">
    <property type="entry name" value="P-loop_NTPase"/>
</dbReference>
<comment type="caution">
    <text evidence="6">The sequence shown here is derived from an EMBL/GenBank/DDBJ whole genome shotgun (WGS) entry which is preliminary data.</text>
</comment>
<feature type="region of interest" description="Disordered" evidence="4">
    <location>
        <begin position="671"/>
        <end position="716"/>
    </location>
</feature>
<dbReference type="AlphaFoldDB" id="A0A819WJ33"/>
<dbReference type="InterPro" id="IPR045063">
    <property type="entry name" value="Dynamin_N"/>
</dbReference>
<evidence type="ECO:0000313" key="7">
    <source>
        <dbReference type="Proteomes" id="UP000663844"/>
    </source>
</evidence>
<feature type="compositionally biased region" description="Pro residues" evidence="4">
    <location>
        <begin position="673"/>
        <end position="682"/>
    </location>
</feature>
<evidence type="ECO:0000256" key="4">
    <source>
        <dbReference type="SAM" id="MobiDB-lite"/>
    </source>
</evidence>
<dbReference type="CDD" id="cd08771">
    <property type="entry name" value="DLP_1"/>
    <property type="match status" value="1"/>
</dbReference>
<dbReference type="GO" id="GO:0005874">
    <property type="term" value="C:microtubule"/>
    <property type="evidence" value="ECO:0007669"/>
    <property type="project" value="TreeGrafter"/>
</dbReference>
<dbReference type="EMBL" id="CAJOAZ010006218">
    <property type="protein sequence ID" value="CAF4127460.1"/>
    <property type="molecule type" value="Genomic_DNA"/>
</dbReference>